<organism evidence="2 3">
    <name type="scientific">Aphanomyces euteiches</name>
    <dbReference type="NCBI Taxonomy" id="100861"/>
    <lineage>
        <taxon>Eukaryota</taxon>
        <taxon>Sar</taxon>
        <taxon>Stramenopiles</taxon>
        <taxon>Oomycota</taxon>
        <taxon>Saprolegniomycetes</taxon>
        <taxon>Saprolegniales</taxon>
        <taxon>Verrucalvaceae</taxon>
        <taxon>Aphanomyces</taxon>
    </lineage>
</organism>
<sequence>MPKQQWHWQCRQKPRMAASVNLISWAESPQLRKLQSRKAFDAWLVTKCTKKQKADDGGHEETNSVDDLANKRFRAWCRKKAKMTPVKPVEEPPLTVRYPPFKPRLEHKYSVKKTTKTSKKPKAVTTATRKEDKAAEAYQAWLARKKAESRVKSRMAKTSRKEIEKARLQEHVDKWRRQSVVMLAYSTRGQERRQQGRTQKDI</sequence>
<name>A0A6G0WXK2_9STRA</name>
<comment type="caution">
    <text evidence="2">The sequence shown here is derived from an EMBL/GenBank/DDBJ whole genome shotgun (WGS) entry which is preliminary data.</text>
</comment>
<protein>
    <submittedName>
        <fullName evidence="2">Uncharacterized protein</fullName>
    </submittedName>
</protein>
<reference evidence="2 3" key="1">
    <citation type="submission" date="2019-07" db="EMBL/GenBank/DDBJ databases">
        <title>Genomics analysis of Aphanomyces spp. identifies a new class of oomycete effector associated with host adaptation.</title>
        <authorList>
            <person name="Gaulin E."/>
        </authorList>
    </citation>
    <scope>NUCLEOTIDE SEQUENCE [LARGE SCALE GENOMIC DNA]</scope>
    <source>
        <strain evidence="2 3">ATCC 201684</strain>
    </source>
</reference>
<dbReference type="VEuPathDB" id="FungiDB:AeMF1_016339"/>
<dbReference type="Proteomes" id="UP000481153">
    <property type="component" value="Unassembled WGS sequence"/>
</dbReference>
<proteinExistence type="predicted"/>
<evidence type="ECO:0000313" key="2">
    <source>
        <dbReference type="EMBL" id="KAF0732309.1"/>
    </source>
</evidence>
<evidence type="ECO:0000256" key="1">
    <source>
        <dbReference type="SAM" id="MobiDB-lite"/>
    </source>
</evidence>
<accession>A0A6G0WXK2</accession>
<keyword evidence="3" id="KW-1185">Reference proteome</keyword>
<feature type="region of interest" description="Disordered" evidence="1">
    <location>
        <begin position="107"/>
        <end position="131"/>
    </location>
</feature>
<dbReference type="EMBL" id="VJMJ01000135">
    <property type="protein sequence ID" value="KAF0732309.1"/>
    <property type="molecule type" value="Genomic_DNA"/>
</dbReference>
<gene>
    <name evidence="2" type="ORF">Ae201684_010598</name>
</gene>
<evidence type="ECO:0000313" key="3">
    <source>
        <dbReference type="Proteomes" id="UP000481153"/>
    </source>
</evidence>
<dbReference type="AlphaFoldDB" id="A0A6G0WXK2"/>
<feature type="compositionally biased region" description="Basic residues" evidence="1">
    <location>
        <begin position="110"/>
        <end position="122"/>
    </location>
</feature>